<accession>A0A9P0GFW1</accession>
<sequence length="139" mass="15843">MNKTVILEDSSSSSSAPSEEDNEFLPLAKKTLRSRPRLKPFDQTLTSTWDREQLSIRQASTSFIATAKSLGHEIFVSPSTDCRARVVNRRKMARKIEEMLFENPSPLVLYYDSKLLPSVAYGNVKNSKDRVAVSDWQRF</sequence>
<organism evidence="2 3">
    <name type="scientific">Psylliodes chrysocephalus</name>
    <dbReference type="NCBI Taxonomy" id="3402493"/>
    <lineage>
        <taxon>Eukaryota</taxon>
        <taxon>Metazoa</taxon>
        <taxon>Ecdysozoa</taxon>
        <taxon>Arthropoda</taxon>
        <taxon>Hexapoda</taxon>
        <taxon>Insecta</taxon>
        <taxon>Pterygota</taxon>
        <taxon>Neoptera</taxon>
        <taxon>Endopterygota</taxon>
        <taxon>Coleoptera</taxon>
        <taxon>Polyphaga</taxon>
        <taxon>Cucujiformia</taxon>
        <taxon>Chrysomeloidea</taxon>
        <taxon>Chrysomelidae</taxon>
        <taxon>Galerucinae</taxon>
        <taxon>Alticini</taxon>
        <taxon>Psylliodes</taxon>
    </lineage>
</organism>
<gene>
    <name evidence="2" type="ORF">PSYICH_LOCUS8665</name>
</gene>
<evidence type="ECO:0000256" key="1">
    <source>
        <dbReference type="SAM" id="MobiDB-lite"/>
    </source>
</evidence>
<reference evidence="2" key="1">
    <citation type="submission" date="2022-01" db="EMBL/GenBank/DDBJ databases">
        <authorList>
            <person name="King R."/>
        </authorList>
    </citation>
    <scope>NUCLEOTIDE SEQUENCE</scope>
</reference>
<proteinExistence type="predicted"/>
<evidence type="ECO:0000313" key="3">
    <source>
        <dbReference type="Proteomes" id="UP001153636"/>
    </source>
</evidence>
<name>A0A9P0GFW1_9CUCU</name>
<dbReference type="EMBL" id="OV651815">
    <property type="protein sequence ID" value="CAH1108320.1"/>
    <property type="molecule type" value="Genomic_DNA"/>
</dbReference>
<dbReference type="AlphaFoldDB" id="A0A9P0GFW1"/>
<protein>
    <submittedName>
        <fullName evidence="2">Uncharacterized protein</fullName>
    </submittedName>
</protein>
<dbReference type="Proteomes" id="UP001153636">
    <property type="component" value="Chromosome 3"/>
</dbReference>
<evidence type="ECO:0000313" key="2">
    <source>
        <dbReference type="EMBL" id="CAH1108320.1"/>
    </source>
</evidence>
<dbReference type="OrthoDB" id="8057780at2759"/>
<feature type="region of interest" description="Disordered" evidence="1">
    <location>
        <begin position="1"/>
        <end position="25"/>
    </location>
</feature>
<keyword evidence="3" id="KW-1185">Reference proteome</keyword>